<evidence type="ECO:0000259" key="3">
    <source>
        <dbReference type="PROSITE" id="PS51186"/>
    </source>
</evidence>
<gene>
    <name evidence="4" type="ORF">CS053_18155</name>
</gene>
<evidence type="ECO:0000313" key="5">
    <source>
        <dbReference type="Proteomes" id="UP000321807"/>
    </source>
</evidence>
<dbReference type="RefSeq" id="WP_147628455.1">
    <property type="nucleotide sequence ID" value="NZ_CP042807.1"/>
</dbReference>
<accession>A0A5B9E6C4</accession>
<dbReference type="InterPro" id="IPR050680">
    <property type="entry name" value="YpeA/RimI_acetyltransf"/>
</dbReference>
<sequence length="164" mass="17619">MPASPAIRVCPVTPDLREAVLALHVKPAQDDFVSPPEITLPDAERCPGSTPMAILQGKAVVGYYRIETSARTLTGNDSESDALGLRSFQIDATHQGQGLGTRALAALLDDLGHRHPQASRLVLTVDRSNTTAVALYLRAGFVDSGRLYHGGRAGPQLLLWRSLR</sequence>
<dbReference type="GO" id="GO:0016747">
    <property type="term" value="F:acyltransferase activity, transferring groups other than amino-acyl groups"/>
    <property type="evidence" value="ECO:0007669"/>
    <property type="project" value="InterPro"/>
</dbReference>
<dbReference type="InterPro" id="IPR016181">
    <property type="entry name" value="Acyl_CoA_acyltransferase"/>
</dbReference>
<evidence type="ECO:0000256" key="1">
    <source>
        <dbReference type="ARBA" id="ARBA00022679"/>
    </source>
</evidence>
<dbReference type="CDD" id="cd04301">
    <property type="entry name" value="NAT_SF"/>
    <property type="match status" value="1"/>
</dbReference>
<feature type="domain" description="N-acetyltransferase" evidence="3">
    <location>
        <begin position="7"/>
        <end position="164"/>
    </location>
</feature>
<dbReference type="Proteomes" id="UP000321807">
    <property type="component" value="Chromosome"/>
</dbReference>
<name>A0A5B9E6C4_9GAMM</name>
<keyword evidence="2" id="KW-0012">Acyltransferase</keyword>
<dbReference type="EMBL" id="CP042807">
    <property type="protein sequence ID" value="QEE26210.1"/>
    <property type="molecule type" value="Genomic_DNA"/>
</dbReference>
<dbReference type="PROSITE" id="PS51186">
    <property type="entry name" value="GNAT"/>
    <property type="match status" value="1"/>
</dbReference>
<dbReference type="InterPro" id="IPR000182">
    <property type="entry name" value="GNAT_dom"/>
</dbReference>
<dbReference type="PANTHER" id="PTHR43420">
    <property type="entry name" value="ACETYLTRANSFERASE"/>
    <property type="match status" value="1"/>
</dbReference>
<proteinExistence type="predicted"/>
<protein>
    <submittedName>
        <fullName evidence="4">GNAT family N-acetyltransferase</fullName>
    </submittedName>
</protein>
<dbReference type="AlphaFoldDB" id="A0A5B9E6C4"/>
<dbReference type="KEGG" id="rgl:CS053_18155"/>
<dbReference type="Gene3D" id="3.40.630.30">
    <property type="match status" value="1"/>
</dbReference>
<evidence type="ECO:0000256" key="2">
    <source>
        <dbReference type="ARBA" id="ARBA00023315"/>
    </source>
</evidence>
<dbReference type="SUPFAM" id="SSF55729">
    <property type="entry name" value="Acyl-CoA N-acyltransferases (Nat)"/>
    <property type="match status" value="1"/>
</dbReference>
<keyword evidence="1 4" id="KW-0808">Transferase</keyword>
<evidence type="ECO:0000313" key="4">
    <source>
        <dbReference type="EMBL" id="QEE26210.1"/>
    </source>
</evidence>
<reference evidence="4 5" key="1">
    <citation type="submission" date="2019-08" db="EMBL/GenBank/DDBJ databases">
        <title>Complete genome sequence of Rhodanobacter glycinis strain T01E-68 isolated from tomato root.</title>
        <authorList>
            <person name="Weon H.-Y."/>
            <person name="Lee S.A."/>
        </authorList>
    </citation>
    <scope>NUCLEOTIDE SEQUENCE [LARGE SCALE GENOMIC DNA]</scope>
    <source>
        <strain evidence="4 5">T01E-68</strain>
    </source>
</reference>
<dbReference type="Pfam" id="PF00583">
    <property type="entry name" value="Acetyltransf_1"/>
    <property type="match status" value="1"/>
</dbReference>
<organism evidence="4 5">
    <name type="scientific">Rhodanobacter glycinis</name>
    <dbReference type="NCBI Taxonomy" id="582702"/>
    <lineage>
        <taxon>Bacteria</taxon>
        <taxon>Pseudomonadati</taxon>
        <taxon>Pseudomonadota</taxon>
        <taxon>Gammaproteobacteria</taxon>
        <taxon>Lysobacterales</taxon>
        <taxon>Rhodanobacteraceae</taxon>
        <taxon>Rhodanobacter</taxon>
    </lineage>
</organism>